<reference evidence="4" key="1">
    <citation type="submission" date="2017-06" db="EMBL/GenBank/DDBJ databases">
        <title>Complete Genome Sequence of Mycobacterium shigaense.</title>
        <authorList>
            <person name="Fukano H."/>
            <person name="Yoshida M."/>
            <person name="Kazumi Y."/>
            <person name="Ogura Y."/>
            <person name="Mitarai S."/>
            <person name="Hayashi T."/>
            <person name="Hoshino Y."/>
        </authorList>
    </citation>
    <scope>NUCLEOTIDE SEQUENCE [LARGE SCALE GENOMIC DNA]</scope>
    <source>
        <strain evidence="4">UN-152</strain>
    </source>
</reference>
<dbReference type="OrthoDB" id="9810929at2"/>
<accession>A0A1Z4EEV7</accession>
<dbReference type="Pfam" id="PF00534">
    <property type="entry name" value="Glycos_transf_1"/>
    <property type="match status" value="1"/>
</dbReference>
<dbReference type="KEGG" id="mshg:MSG_01335"/>
<evidence type="ECO:0000259" key="2">
    <source>
        <dbReference type="Pfam" id="PF13579"/>
    </source>
</evidence>
<feature type="domain" description="Glycosyl transferase family 1" evidence="1">
    <location>
        <begin position="184"/>
        <end position="331"/>
    </location>
</feature>
<dbReference type="PANTHER" id="PTHR12526:SF635">
    <property type="entry name" value="GLYCOSYL TRANSFERASE GROUP 1"/>
    <property type="match status" value="1"/>
</dbReference>
<dbReference type="GO" id="GO:0016757">
    <property type="term" value="F:glycosyltransferase activity"/>
    <property type="evidence" value="ECO:0007669"/>
    <property type="project" value="InterPro"/>
</dbReference>
<evidence type="ECO:0000259" key="1">
    <source>
        <dbReference type="Pfam" id="PF00534"/>
    </source>
</evidence>
<dbReference type="InterPro" id="IPR028098">
    <property type="entry name" value="Glyco_trans_4-like_N"/>
</dbReference>
<dbReference type="PANTHER" id="PTHR12526">
    <property type="entry name" value="GLYCOSYLTRANSFERASE"/>
    <property type="match status" value="1"/>
</dbReference>
<organism evidence="3 4">
    <name type="scientific">Mycobacterium shigaense</name>
    <dbReference type="NCBI Taxonomy" id="722731"/>
    <lineage>
        <taxon>Bacteria</taxon>
        <taxon>Bacillati</taxon>
        <taxon>Actinomycetota</taxon>
        <taxon>Actinomycetes</taxon>
        <taxon>Mycobacteriales</taxon>
        <taxon>Mycobacteriaceae</taxon>
        <taxon>Mycobacterium</taxon>
        <taxon>Mycobacterium simiae complex</taxon>
    </lineage>
</organism>
<gene>
    <name evidence="3" type="ORF">MSG_01335</name>
</gene>
<keyword evidence="4" id="KW-1185">Reference proteome</keyword>
<dbReference type="SUPFAM" id="SSF53756">
    <property type="entry name" value="UDP-Glycosyltransferase/glycogen phosphorylase"/>
    <property type="match status" value="1"/>
</dbReference>
<dbReference type="EMBL" id="AP018164">
    <property type="protein sequence ID" value="BAX91493.1"/>
    <property type="molecule type" value="Genomic_DNA"/>
</dbReference>
<dbReference type="Pfam" id="PF13579">
    <property type="entry name" value="Glyco_trans_4_4"/>
    <property type="match status" value="1"/>
</dbReference>
<dbReference type="InterPro" id="IPR001296">
    <property type="entry name" value="Glyco_trans_1"/>
</dbReference>
<evidence type="ECO:0000313" key="4">
    <source>
        <dbReference type="Proteomes" id="UP000217736"/>
    </source>
</evidence>
<sequence>MKIAIVTGDDVAGDDTARFAAALAAQHHDVTAYVRLQDQHRQAESGHRVVPIPVGPAVVRSAADVLPFVGEWAAALEDPWSSDEPDIVHAHGWLGGLAAQLAARRHKRPTVQTFRRLASASRTPVAGRPGKGMERRRIEPLLARNAAWATVESTADVEQYHPVGPAADRGHCPRILCMAPNPLPGNGFDIAVRALPRVPGAELVVAETDPNNRRHSEARTVLKRLAVELDVDDRVRLLGAVGGDDLPALVRSADLVACTPRRPPHPAAALRAMACGVAVVALPEGVLTDIVIDDVTGLVLSTHSLGELSAALRSLLSQDFRRNGMGAAGRSRALSRFMWDRVAQDALSIYRQLQSHQLSASPLQPAGVL</sequence>
<dbReference type="Gene3D" id="3.40.50.2000">
    <property type="entry name" value="Glycogen Phosphorylase B"/>
    <property type="match status" value="2"/>
</dbReference>
<evidence type="ECO:0000313" key="3">
    <source>
        <dbReference type="EMBL" id="BAX91493.1"/>
    </source>
</evidence>
<dbReference type="AlphaFoldDB" id="A0A1Z4EEV7"/>
<name>A0A1Z4EEV7_9MYCO</name>
<feature type="domain" description="Glycosyltransferase subfamily 4-like N-terminal" evidence="2">
    <location>
        <begin position="16"/>
        <end position="169"/>
    </location>
</feature>
<dbReference type="RefSeq" id="WP_096438114.1">
    <property type="nucleotide sequence ID" value="NZ_AP018164.1"/>
</dbReference>
<proteinExistence type="predicted"/>
<keyword evidence="3" id="KW-0808">Transferase</keyword>
<protein>
    <submittedName>
        <fullName evidence="3">Glycosyl transferase</fullName>
    </submittedName>
</protein>
<dbReference type="Proteomes" id="UP000217736">
    <property type="component" value="Chromosome"/>
</dbReference>